<organism evidence="1 2">
    <name type="scientific">Phytophthora fragariaefolia</name>
    <dbReference type="NCBI Taxonomy" id="1490495"/>
    <lineage>
        <taxon>Eukaryota</taxon>
        <taxon>Sar</taxon>
        <taxon>Stramenopiles</taxon>
        <taxon>Oomycota</taxon>
        <taxon>Peronosporomycetes</taxon>
        <taxon>Peronosporales</taxon>
        <taxon>Peronosporaceae</taxon>
        <taxon>Phytophthora</taxon>
    </lineage>
</organism>
<gene>
    <name evidence="1" type="ORF">Pfra01_001371100</name>
</gene>
<reference evidence="1" key="1">
    <citation type="submission" date="2023-04" db="EMBL/GenBank/DDBJ databases">
        <title>Phytophthora fragariaefolia NBRC 109709.</title>
        <authorList>
            <person name="Ichikawa N."/>
            <person name="Sato H."/>
            <person name="Tonouchi N."/>
        </authorList>
    </citation>
    <scope>NUCLEOTIDE SEQUENCE</scope>
    <source>
        <strain evidence="1">NBRC 109709</strain>
    </source>
</reference>
<dbReference type="AlphaFoldDB" id="A0A9W6XNU4"/>
<sequence>MSSTAENVSVFEDGTKKMVQVPIRSTLVPGGTKKMVQVPIRSTLVPGGTKKMVQVPIRSTLVPGGTSVDLIDQRSRSRSIWCNHFVNPE</sequence>
<keyword evidence="2" id="KW-1185">Reference proteome</keyword>
<evidence type="ECO:0000313" key="1">
    <source>
        <dbReference type="EMBL" id="GMF42208.1"/>
    </source>
</evidence>
<proteinExistence type="predicted"/>
<evidence type="ECO:0000313" key="2">
    <source>
        <dbReference type="Proteomes" id="UP001165121"/>
    </source>
</evidence>
<comment type="caution">
    <text evidence="1">The sequence shown here is derived from an EMBL/GenBank/DDBJ whole genome shotgun (WGS) entry which is preliminary data.</text>
</comment>
<dbReference type="Proteomes" id="UP001165121">
    <property type="component" value="Unassembled WGS sequence"/>
</dbReference>
<dbReference type="EMBL" id="BSXT01001410">
    <property type="protein sequence ID" value="GMF42208.1"/>
    <property type="molecule type" value="Genomic_DNA"/>
</dbReference>
<name>A0A9W6XNU4_9STRA</name>
<accession>A0A9W6XNU4</accession>
<protein>
    <submittedName>
        <fullName evidence="1">Unnamed protein product</fullName>
    </submittedName>
</protein>